<comment type="similarity">
    <text evidence="2">Belongs to the OXA1/ALB3/YidC family.</text>
</comment>
<accession>A0A1B7THQ6</accession>
<proteinExistence type="inferred from homology"/>
<gene>
    <name evidence="6" type="ORF">HANVADRAFT_47402</name>
</gene>
<keyword evidence="3" id="KW-0812">Transmembrane</keyword>
<evidence type="ECO:0000256" key="5">
    <source>
        <dbReference type="ARBA" id="ARBA00023136"/>
    </source>
</evidence>
<organism evidence="6 7">
    <name type="scientific">Hanseniaspora valbyensis NRRL Y-1626</name>
    <dbReference type="NCBI Taxonomy" id="766949"/>
    <lineage>
        <taxon>Eukaryota</taxon>
        <taxon>Fungi</taxon>
        <taxon>Dikarya</taxon>
        <taxon>Ascomycota</taxon>
        <taxon>Saccharomycotina</taxon>
        <taxon>Saccharomycetes</taxon>
        <taxon>Saccharomycodales</taxon>
        <taxon>Saccharomycodaceae</taxon>
        <taxon>Hanseniaspora</taxon>
    </lineage>
</organism>
<dbReference type="InterPro" id="IPR001708">
    <property type="entry name" value="YidC/ALB3/OXA1/COX18"/>
</dbReference>
<evidence type="ECO:0000313" key="7">
    <source>
        <dbReference type="Proteomes" id="UP000092321"/>
    </source>
</evidence>
<dbReference type="OrthoDB" id="2148490at2759"/>
<comment type="subcellular location">
    <subcellularLocation>
        <location evidence="1">Membrane</location>
        <topology evidence="1">Multi-pass membrane protein</topology>
    </subcellularLocation>
</comment>
<evidence type="ECO:0000256" key="2">
    <source>
        <dbReference type="ARBA" id="ARBA00009877"/>
    </source>
</evidence>
<evidence type="ECO:0000256" key="3">
    <source>
        <dbReference type="ARBA" id="ARBA00022692"/>
    </source>
</evidence>
<keyword evidence="7" id="KW-1185">Reference proteome</keyword>
<protein>
    <submittedName>
        <fullName evidence="6">Uncharacterized protein</fullName>
    </submittedName>
</protein>
<keyword evidence="5" id="KW-0472">Membrane</keyword>
<dbReference type="GO" id="GO:0033617">
    <property type="term" value="P:mitochondrial respiratory chain complex IV assembly"/>
    <property type="evidence" value="ECO:0007669"/>
    <property type="project" value="TreeGrafter"/>
</dbReference>
<evidence type="ECO:0000313" key="6">
    <source>
        <dbReference type="EMBL" id="OBA28271.1"/>
    </source>
</evidence>
<comment type="caution">
    <text evidence="6">The sequence shown here is derived from an EMBL/GenBank/DDBJ whole genome shotgun (WGS) entry which is preliminary data.</text>
</comment>
<dbReference type="GO" id="GO:0005743">
    <property type="term" value="C:mitochondrial inner membrane"/>
    <property type="evidence" value="ECO:0007669"/>
    <property type="project" value="TreeGrafter"/>
</dbReference>
<keyword evidence="4" id="KW-1133">Transmembrane helix</keyword>
<sequence length="311" mass="35112">MSAPLDPSTFPSKEQISKATADLSDFPLPLQDKKLSHPLLVPEIPALISRFQQWTGMPYYQLIPLTTISLKLLVSLPISIWNRKLLIKQNGLRSLTKAMSPVYKMKLTAHNNISNHKLTPDQIRLLSLKQQRKQQKLVFQKSGAQLSKNLLQPMTQLPIWVALTYGIRELPAYLAQNPLDSQSSTNAATANTSNSNILDDSLGDIFPLLDVFGMNLTPVLTSTVLGCVSLLNVEHYSKVLSKRQWYDLGKEHNGILLRNGLIQVSRMFCLGLVFTSFQQTDLLVSYWIVSQLGQWVVNKIVDLWKFESKRV</sequence>
<dbReference type="Proteomes" id="UP000092321">
    <property type="component" value="Unassembled WGS sequence"/>
</dbReference>
<dbReference type="GO" id="GO:0032977">
    <property type="term" value="F:membrane insertase activity"/>
    <property type="evidence" value="ECO:0007669"/>
    <property type="project" value="InterPro"/>
</dbReference>
<evidence type="ECO:0000256" key="1">
    <source>
        <dbReference type="ARBA" id="ARBA00004141"/>
    </source>
</evidence>
<dbReference type="PANTHER" id="PTHR12428">
    <property type="entry name" value="OXA1"/>
    <property type="match status" value="1"/>
</dbReference>
<dbReference type="GO" id="GO:0032979">
    <property type="term" value="P:protein insertion into mitochondrial inner membrane from matrix"/>
    <property type="evidence" value="ECO:0007669"/>
    <property type="project" value="TreeGrafter"/>
</dbReference>
<reference evidence="7" key="1">
    <citation type="journal article" date="2016" name="Proc. Natl. Acad. Sci. U.S.A.">
        <title>Comparative genomics of biotechnologically important yeasts.</title>
        <authorList>
            <person name="Riley R."/>
            <person name="Haridas S."/>
            <person name="Wolfe K.H."/>
            <person name="Lopes M.R."/>
            <person name="Hittinger C.T."/>
            <person name="Goeker M."/>
            <person name="Salamov A.A."/>
            <person name="Wisecaver J.H."/>
            <person name="Long T.M."/>
            <person name="Calvey C.H."/>
            <person name="Aerts A.L."/>
            <person name="Barry K.W."/>
            <person name="Choi C."/>
            <person name="Clum A."/>
            <person name="Coughlan A.Y."/>
            <person name="Deshpande S."/>
            <person name="Douglass A.P."/>
            <person name="Hanson S.J."/>
            <person name="Klenk H.-P."/>
            <person name="LaButti K.M."/>
            <person name="Lapidus A."/>
            <person name="Lindquist E.A."/>
            <person name="Lipzen A.M."/>
            <person name="Meier-Kolthoff J.P."/>
            <person name="Ohm R.A."/>
            <person name="Otillar R.P."/>
            <person name="Pangilinan J.L."/>
            <person name="Peng Y."/>
            <person name="Rokas A."/>
            <person name="Rosa C.A."/>
            <person name="Scheuner C."/>
            <person name="Sibirny A.A."/>
            <person name="Slot J.C."/>
            <person name="Stielow J.B."/>
            <person name="Sun H."/>
            <person name="Kurtzman C.P."/>
            <person name="Blackwell M."/>
            <person name="Grigoriev I.V."/>
            <person name="Jeffries T.W."/>
        </authorList>
    </citation>
    <scope>NUCLEOTIDE SEQUENCE [LARGE SCALE GENOMIC DNA]</scope>
    <source>
        <strain evidence="7">NRRL Y-1626</strain>
    </source>
</reference>
<dbReference type="AlphaFoldDB" id="A0A1B7THQ6"/>
<dbReference type="EMBL" id="LXPE01000004">
    <property type="protein sequence ID" value="OBA28271.1"/>
    <property type="molecule type" value="Genomic_DNA"/>
</dbReference>
<dbReference type="PANTHER" id="PTHR12428:SF65">
    <property type="entry name" value="CYTOCHROME C OXIDASE ASSEMBLY PROTEIN COX18, MITOCHONDRIAL"/>
    <property type="match status" value="1"/>
</dbReference>
<name>A0A1B7THQ6_9ASCO</name>
<evidence type="ECO:0000256" key="4">
    <source>
        <dbReference type="ARBA" id="ARBA00022989"/>
    </source>
</evidence>